<dbReference type="InterPro" id="IPR006600">
    <property type="entry name" value="HTH_CenpB_DNA-bd_dom"/>
</dbReference>
<name>A0A3Q1EIV1_9TELE</name>
<evidence type="ECO:0000256" key="1">
    <source>
        <dbReference type="ARBA" id="ARBA00004123"/>
    </source>
</evidence>
<dbReference type="Ensembl" id="ENSAPOT00000012348.1">
    <property type="protein sequence ID" value="ENSAPOP00000003087.1"/>
    <property type="gene ID" value="ENSAPOG00000004547.1"/>
</dbReference>
<evidence type="ECO:0000256" key="2">
    <source>
        <dbReference type="ARBA" id="ARBA00023125"/>
    </source>
</evidence>
<dbReference type="STRING" id="80966.ENSAPOP00000003087"/>
<dbReference type="AlphaFoldDB" id="A0A3Q1EIV1"/>
<dbReference type="GO" id="GO:0005634">
    <property type="term" value="C:nucleus"/>
    <property type="evidence" value="ECO:0007669"/>
    <property type="project" value="UniProtKB-SubCell"/>
</dbReference>
<dbReference type="InterPro" id="IPR009057">
    <property type="entry name" value="Homeodomain-like_sf"/>
</dbReference>
<accession>A0A3Q1EIV1</accession>
<reference evidence="5" key="2">
    <citation type="submission" date="2025-09" db="UniProtKB">
        <authorList>
            <consortium name="Ensembl"/>
        </authorList>
    </citation>
    <scope>IDENTIFICATION</scope>
</reference>
<evidence type="ECO:0000259" key="4">
    <source>
        <dbReference type="PROSITE" id="PS51253"/>
    </source>
</evidence>
<dbReference type="InterPro" id="IPR004875">
    <property type="entry name" value="DDE_SF_endonuclease_dom"/>
</dbReference>
<evidence type="ECO:0000313" key="6">
    <source>
        <dbReference type="Proteomes" id="UP000257200"/>
    </source>
</evidence>
<dbReference type="Pfam" id="PF03184">
    <property type="entry name" value="DDE_1"/>
    <property type="match status" value="1"/>
</dbReference>
<reference evidence="5" key="1">
    <citation type="submission" date="2025-08" db="UniProtKB">
        <authorList>
            <consortium name="Ensembl"/>
        </authorList>
    </citation>
    <scope>IDENTIFICATION</scope>
</reference>
<evidence type="ECO:0000256" key="3">
    <source>
        <dbReference type="ARBA" id="ARBA00023242"/>
    </source>
</evidence>
<sequence length="504" mass="57274">MNPKRKSDFSGGSASKKRKAISMEVKLDIIKRSEKGERPTNIGRLLGLNRTTVSTIIGDKKRILEHVRRSAPMKSTVITKKRSGLILEMERLLVLWLEDQQQRCLPVSLRLTQEKARSLFEKLKREKGEGSENEEFGASKGWFMRFKARANLHNFKVQREAASGDDKAGSDFPNALAEIIREGAYCARQVFNVDETGLFWKRMPACTYIAKEEEAAAGHKANKERLTLLLGANAAGDFKLKPLLVHLTENPRALQGIWKGQLPVIWRSNKKAWVTLEIFEDWFTNHFVPDVERYCASMGLPFKVLLLLDNGPGHPAHLDDFHPNVKVVYLPPDATLLLQPMDQGVIASFRAYYLRTTFAMATNLNGVWKNVCPQFVNNFHGFEESFEAVTTNIVDLSKQLHLEVEADDVKELLASHREELSAEDLSQLEKQMIEEEEETPTPEPRGFTSKGLADGFSLIEEGLAKFEAEDPNIARHTEVARKVMDCLRCYKEIWEDKKRVSLYS</sequence>
<dbReference type="PANTHER" id="PTHR19303:SF26">
    <property type="entry name" value="TIGGER TRANSPOSABLE ELEMENT-DERIVED PROTEIN 1"/>
    <property type="match status" value="1"/>
</dbReference>
<protein>
    <recommendedName>
        <fullName evidence="4">HTH CENPB-type domain-containing protein</fullName>
    </recommendedName>
</protein>
<dbReference type="InterPro" id="IPR007889">
    <property type="entry name" value="HTH_Psq"/>
</dbReference>
<organism evidence="5 6">
    <name type="scientific">Acanthochromis polyacanthus</name>
    <name type="common">spiny chromis</name>
    <dbReference type="NCBI Taxonomy" id="80966"/>
    <lineage>
        <taxon>Eukaryota</taxon>
        <taxon>Metazoa</taxon>
        <taxon>Chordata</taxon>
        <taxon>Craniata</taxon>
        <taxon>Vertebrata</taxon>
        <taxon>Euteleostomi</taxon>
        <taxon>Actinopterygii</taxon>
        <taxon>Neopterygii</taxon>
        <taxon>Teleostei</taxon>
        <taxon>Neoteleostei</taxon>
        <taxon>Acanthomorphata</taxon>
        <taxon>Ovalentaria</taxon>
        <taxon>Pomacentridae</taxon>
        <taxon>Acanthochromis</taxon>
    </lineage>
</organism>
<dbReference type="GO" id="GO:0003677">
    <property type="term" value="F:DNA binding"/>
    <property type="evidence" value="ECO:0007669"/>
    <property type="project" value="UniProtKB-KW"/>
</dbReference>
<keyword evidence="3" id="KW-0539">Nucleus</keyword>
<feature type="domain" description="HTH CENPB-type" evidence="4">
    <location>
        <begin position="77"/>
        <end position="156"/>
    </location>
</feature>
<dbReference type="Gene3D" id="1.10.10.60">
    <property type="entry name" value="Homeodomain-like"/>
    <property type="match status" value="2"/>
</dbReference>
<comment type="subcellular location">
    <subcellularLocation>
        <location evidence="1">Nucleus</location>
    </subcellularLocation>
</comment>
<dbReference type="SUPFAM" id="SSF46689">
    <property type="entry name" value="Homeodomain-like"/>
    <property type="match status" value="2"/>
</dbReference>
<dbReference type="Pfam" id="PF03221">
    <property type="entry name" value="HTH_Tnp_Tc5"/>
    <property type="match status" value="1"/>
</dbReference>
<dbReference type="InParanoid" id="A0A3Q1EIV1"/>
<dbReference type="SMART" id="SM00674">
    <property type="entry name" value="CENPB"/>
    <property type="match status" value="1"/>
</dbReference>
<dbReference type="Pfam" id="PF04218">
    <property type="entry name" value="CENP-B_N"/>
    <property type="match status" value="1"/>
</dbReference>
<dbReference type="InterPro" id="IPR050863">
    <property type="entry name" value="CenT-Element_Derived"/>
</dbReference>
<keyword evidence="2" id="KW-0238">DNA-binding</keyword>
<proteinExistence type="predicted"/>
<evidence type="ECO:0000313" key="5">
    <source>
        <dbReference type="Ensembl" id="ENSAPOP00000003087.1"/>
    </source>
</evidence>
<dbReference type="Proteomes" id="UP000257200">
    <property type="component" value="Unplaced"/>
</dbReference>
<keyword evidence="6" id="KW-1185">Reference proteome</keyword>
<dbReference type="PANTHER" id="PTHR19303">
    <property type="entry name" value="TRANSPOSON"/>
    <property type="match status" value="1"/>
</dbReference>
<dbReference type="GeneTree" id="ENSGT00940000163154"/>
<dbReference type="PROSITE" id="PS51253">
    <property type="entry name" value="HTH_CENPB"/>
    <property type="match status" value="1"/>
</dbReference>